<dbReference type="Pfam" id="PF01555">
    <property type="entry name" value="N6_N4_Mtase"/>
    <property type="match status" value="1"/>
</dbReference>
<dbReference type="AlphaFoldDB" id="A0AA45V6B5"/>
<dbReference type="GO" id="GO:0003677">
    <property type="term" value="F:DNA binding"/>
    <property type="evidence" value="ECO:0007669"/>
    <property type="project" value="InterPro"/>
</dbReference>
<organism evidence="7 8">
    <name type="scientific">Bifidobacterium longum</name>
    <dbReference type="NCBI Taxonomy" id="216816"/>
    <lineage>
        <taxon>Bacteria</taxon>
        <taxon>Bacillati</taxon>
        <taxon>Actinomycetota</taxon>
        <taxon>Actinomycetes</taxon>
        <taxon>Bifidobacteriales</taxon>
        <taxon>Bifidobacteriaceae</taxon>
        <taxon>Bifidobacterium</taxon>
    </lineage>
</organism>
<proteinExistence type="inferred from homology"/>
<protein>
    <recommendedName>
        <fullName evidence="4">Methyltransferase</fullName>
        <ecNumber evidence="4">2.1.1.-</ecNumber>
    </recommendedName>
</protein>
<dbReference type="InterPro" id="IPR002941">
    <property type="entry name" value="DNA_methylase_N4/N6"/>
</dbReference>
<sequence>MSLMRWDDGRIRLMPGDCRDLIAMLPDNSVASVVTDPPYEIGFMNLGFDSTGIAFDVILWKDILRVLKPGGHVAAFGASRTYHRLACAIEDAGFEIRDQIDWVYASGMPHGSDARLLVDRELGAERTHVAGKGHAGAGYSDTNGFGGSSTANGGKAKSEWDAPATEQGEQWSGWYSQLKPAHEPICLARKPLDGTLAHNLLGHGTGALHIDACRVPFRNPADETEAKNKNRHGRFGSGPRDNHVYGADNANRTDYKADARFAPNMLFDRTMAGELDRQSGVTVSRKGKSRASTKPGDGWGMTHTGAEYDDMGGASRFYPVFRYCPKAGPGERPTVDGIRHPTVKPLELMRWLVRLVTPPDGLVLEPFAGSGATLEACRVENMRCVAAEMDSDYVRLIARRMARPTSPVLF</sequence>
<dbReference type="GeneID" id="69578102"/>
<dbReference type="PROSITE" id="PS00092">
    <property type="entry name" value="N6_MTASE"/>
    <property type="match status" value="1"/>
</dbReference>
<dbReference type="GO" id="GO:0032259">
    <property type="term" value="P:methylation"/>
    <property type="evidence" value="ECO:0007669"/>
    <property type="project" value="UniProtKB-KW"/>
</dbReference>
<dbReference type="PRINTS" id="PR00508">
    <property type="entry name" value="S21N4MTFRASE"/>
</dbReference>
<comment type="similarity">
    <text evidence="1 4">Belongs to the N(4)/N(6)-methyltransferase family.</text>
</comment>
<reference evidence="7 8" key="1">
    <citation type="submission" date="2016-10" db="EMBL/GenBank/DDBJ databases">
        <authorList>
            <person name="Varghese N."/>
            <person name="Submissions S."/>
        </authorList>
    </citation>
    <scope>NUCLEOTIDE SEQUENCE [LARGE SCALE GENOMIC DNA]</scope>
    <source>
        <strain evidence="7 8">DSM 20219</strain>
    </source>
</reference>
<dbReference type="EMBL" id="FNRW01000002">
    <property type="protein sequence ID" value="SEB39188.1"/>
    <property type="molecule type" value="Genomic_DNA"/>
</dbReference>
<evidence type="ECO:0000256" key="2">
    <source>
        <dbReference type="ARBA" id="ARBA00022603"/>
    </source>
</evidence>
<feature type="domain" description="DNA methylase N-4/N-6" evidence="6">
    <location>
        <begin position="32"/>
        <end position="398"/>
    </location>
</feature>
<comment type="caution">
    <text evidence="7">The sequence shown here is derived from an EMBL/GenBank/DDBJ whole genome shotgun (WGS) entry which is preliminary data.</text>
</comment>
<dbReference type="EC" id="2.1.1.-" evidence="4"/>
<accession>A0AA45V6B5</accession>
<dbReference type="InterPro" id="IPR001091">
    <property type="entry name" value="RM_Methyltransferase"/>
</dbReference>
<dbReference type="Gene3D" id="3.40.50.150">
    <property type="entry name" value="Vaccinia Virus protein VP39"/>
    <property type="match status" value="2"/>
</dbReference>
<evidence type="ECO:0000256" key="3">
    <source>
        <dbReference type="ARBA" id="ARBA00022679"/>
    </source>
</evidence>
<evidence type="ECO:0000256" key="5">
    <source>
        <dbReference type="SAM" id="MobiDB-lite"/>
    </source>
</evidence>
<feature type="region of interest" description="Disordered" evidence="5">
    <location>
        <begin position="278"/>
        <end position="298"/>
    </location>
</feature>
<dbReference type="GO" id="GO:0008170">
    <property type="term" value="F:N-methyltransferase activity"/>
    <property type="evidence" value="ECO:0007669"/>
    <property type="project" value="InterPro"/>
</dbReference>
<keyword evidence="3" id="KW-0808">Transferase</keyword>
<feature type="region of interest" description="Disordered" evidence="5">
    <location>
        <begin position="223"/>
        <end position="248"/>
    </location>
</feature>
<feature type="region of interest" description="Disordered" evidence="5">
    <location>
        <begin position="140"/>
        <end position="159"/>
    </location>
</feature>
<evidence type="ECO:0000313" key="7">
    <source>
        <dbReference type="EMBL" id="SEB39188.1"/>
    </source>
</evidence>
<gene>
    <name evidence="7" type="ORF">SAMN04489748_0874</name>
</gene>
<evidence type="ECO:0000256" key="1">
    <source>
        <dbReference type="ARBA" id="ARBA00006594"/>
    </source>
</evidence>
<keyword evidence="2 7" id="KW-0489">Methyltransferase</keyword>
<feature type="compositionally biased region" description="Polar residues" evidence="5">
    <location>
        <begin position="140"/>
        <end position="152"/>
    </location>
</feature>
<dbReference type="InterPro" id="IPR029063">
    <property type="entry name" value="SAM-dependent_MTases_sf"/>
</dbReference>
<name>A0AA45V6B5_BIFLN</name>
<evidence type="ECO:0000313" key="8">
    <source>
        <dbReference type="Proteomes" id="UP000182842"/>
    </source>
</evidence>
<dbReference type="SUPFAM" id="SSF53335">
    <property type="entry name" value="S-adenosyl-L-methionine-dependent methyltransferases"/>
    <property type="match status" value="1"/>
</dbReference>
<dbReference type="Proteomes" id="UP000182842">
    <property type="component" value="Unassembled WGS sequence"/>
</dbReference>
<evidence type="ECO:0000259" key="6">
    <source>
        <dbReference type="Pfam" id="PF01555"/>
    </source>
</evidence>
<dbReference type="RefSeq" id="WP_050579977.1">
    <property type="nucleotide sequence ID" value="NZ_FNRW01000002.1"/>
</dbReference>
<evidence type="ECO:0000256" key="4">
    <source>
        <dbReference type="RuleBase" id="RU362026"/>
    </source>
</evidence>
<dbReference type="InterPro" id="IPR002052">
    <property type="entry name" value="DNA_methylase_N6_adenine_CS"/>
</dbReference>